<dbReference type="RefSeq" id="WP_284187214.1">
    <property type="nucleotide sequence ID" value="NZ_BSPX01000013.1"/>
</dbReference>
<protein>
    <recommendedName>
        <fullName evidence="2">Ice-binding protein C-terminal domain-containing protein</fullName>
    </recommendedName>
</protein>
<feature type="signal peptide" evidence="1">
    <location>
        <begin position="1"/>
        <end position="27"/>
    </location>
</feature>
<evidence type="ECO:0000313" key="4">
    <source>
        <dbReference type="Proteomes" id="UP001157167"/>
    </source>
</evidence>
<dbReference type="Proteomes" id="UP001157167">
    <property type="component" value="Unassembled WGS sequence"/>
</dbReference>
<keyword evidence="1" id="KW-0732">Signal</keyword>
<dbReference type="InterPro" id="IPR013424">
    <property type="entry name" value="Ice-binding_C"/>
</dbReference>
<evidence type="ECO:0000256" key="1">
    <source>
        <dbReference type="SAM" id="SignalP"/>
    </source>
</evidence>
<feature type="chain" id="PRO_5046496927" description="Ice-binding protein C-terminal domain-containing protein" evidence="1">
    <location>
        <begin position="28"/>
        <end position="219"/>
    </location>
</feature>
<gene>
    <name evidence="3" type="ORF">GCM10007933_12840</name>
</gene>
<sequence>MMQISNMKKAALAFAAAGLMASASAHADSLLLDQDVNTLLAFTVDVSGLSKSVETGVFNVANQTTGGSFLAFCSELLQGVSVDAVTTGLEFSPSGAVPAAVQTLYNQSFSLVNPTSAVEVAGFQIALWEALDDGDLFGGALQNWAGKTGSVTESEALDQAWIYLTALADGDPATASYKLTNWGNALSQDIIEAKIPEPTSMALGALGLAGLSLVRRRKS</sequence>
<dbReference type="Pfam" id="PF07589">
    <property type="entry name" value="PEP-CTERM"/>
    <property type="match status" value="1"/>
</dbReference>
<comment type="caution">
    <text evidence="3">The sequence shown here is derived from an EMBL/GenBank/DDBJ whole genome shotgun (WGS) entry which is preliminary data.</text>
</comment>
<name>A0ABQ6FBC7_9RHOO</name>
<evidence type="ECO:0000313" key="3">
    <source>
        <dbReference type="EMBL" id="GLT21830.1"/>
    </source>
</evidence>
<accession>A0ABQ6FBC7</accession>
<evidence type="ECO:0000259" key="2">
    <source>
        <dbReference type="Pfam" id="PF07589"/>
    </source>
</evidence>
<proteinExistence type="predicted"/>
<feature type="domain" description="Ice-binding protein C-terminal" evidence="2">
    <location>
        <begin position="195"/>
        <end position="217"/>
    </location>
</feature>
<dbReference type="NCBIfam" id="TIGR02595">
    <property type="entry name" value="PEP_CTERM"/>
    <property type="match status" value="1"/>
</dbReference>
<organism evidence="3 4">
    <name type="scientific">Zoogloea oryzae</name>
    <dbReference type="NCBI Taxonomy" id="310767"/>
    <lineage>
        <taxon>Bacteria</taxon>
        <taxon>Pseudomonadati</taxon>
        <taxon>Pseudomonadota</taxon>
        <taxon>Betaproteobacteria</taxon>
        <taxon>Rhodocyclales</taxon>
        <taxon>Zoogloeaceae</taxon>
        <taxon>Zoogloea</taxon>
    </lineage>
</organism>
<reference evidence="4" key="1">
    <citation type="journal article" date="2019" name="Int. J. Syst. Evol. Microbiol.">
        <title>The Global Catalogue of Microorganisms (GCM) 10K type strain sequencing project: providing services to taxonomists for standard genome sequencing and annotation.</title>
        <authorList>
            <consortium name="The Broad Institute Genomics Platform"/>
            <consortium name="The Broad Institute Genome Sequencing Center for Infectious Disease"/>
            <person name="Wu L."/>
            <person name="Ma J."/>
        </authorList>
    </citation>
    <scope>NUCLEOTIDE SEQUENCE [LARGE SCALE GENOMIC DNA]</scope>
    <source>
        <strain evidence="4">NBRC 102407</strain>
    </source>
</reference>
<keyword evidence="4" id="KW-1185">Reference proteome</keyword>
<dbReference type="EMBL" id="BSPX01000013">
    <property type="protein sequence ID" value="GLT21830.1"/>
    <property type="molecule type" value="Genomic_DNA"/>
</dbReference>